<dbReference type="GO" id="GO:0020037">
    <property type="term" value="F:heme binding"/>
    <property type="evidence" value="ECO:0007669"/>
    <property type="project" value="InterPro"/>
</dbReference>
<feature type="transmembrane region" description="Helical" evidence="3">
    <location>
        <begin position="7"/>
        <end position="29"/>
    </location>
</feature>
<dbReference type="PRINTS" id="PR00385">
    <property type="entry name" value="P450"/>
</dbReference>
<evidence type="ECO:0008006" key="6">
    <source>
        <dbReference type="Google" id="ProtNLM"/>
    </source>
</evidence>
<dbReference type="PROSITE" id="PS51257">
    <property type="entry name" value="PROKAR_LIPOPROTEIN"/>
    <property type="match status" value="1"/>
</dbReference>
<evidence type="ECO:0000256" key="3">
    <source>
        <dbReference type="SAM" id="Phobius"/>
    </source>
</evidence>
<keyword evidence="2" id="KW-0408">Iron</keyword>
<dbReference type="InterPro" id="IPR002401">
    <property type="entry name" value="Cyt_P450_E_grp-I"/>
</dbReference>
<keyword evidence="3" id="KW-0472">Membrane</keyword>
<organism evidence="4 5">
    <name type="scientific">Penicillium malachiteum</name>
    <dbReference type="NCBI Taxonomy" id="1324776"/>
    <lineage>
        <taxon>Eukaryota</taxon>
        <taxon>Fungi</taxon>
        <taxon>Dikarya</taxon>
        <taxon>Ascomycota</taxon>
        <taxon>Pezizomycotina</taxon>
        <taxon>Eurotiomycetes</taxon>
        <taxon>Eurotiomycetidae</taxon>
        <taxon>Eurotiales</taxon>
        <taxon>Aspergillaceae</taxon>
        <taxon>Penicillium</taxon>
    </lineage>
</organism>
<dbReference type="GO" id="GO:0043386">
    <property type="term" value="P:mycotoxin biosynthetic process"/>
    <property type="evidence" value="ECO:0007669"/>
    <property type="project" value="UniProtKB-ARBA"/>
</dbReference>
<evidence type="ECO:0000256" key="1">
    <source>
        <dbReference type="ARBA" id="ARBA00010617"/>
    </source>
</evidence>
<comment type="caution">
    <text evidence="4">The sequence shown here is derived from an EMBL/GenBank/DDBJ whole genome shotgun (WGS) entry which is preliminary data.</text>
</comment>
<protein>
    <recommendedName>
        <fullName evidence="6">Cytochrome P450</fullName>
    </recommendedName>
</protein>
<dbReference type="Proteomes" id="UP001215712">
    <property type="component" value="Unassembled WGS sequence"/>
</dbReference>
<dbReference type="Gene3D" id="1.10.630.10">
    <property type="entry name" value="Cytochrome P450"/>
    <property type="match status" value="1"/>
</dbReference>
<dbReference type="CDD" id="cd11069">
    <property type="entry name" value="CYP_FUM15-like"/>
    <property type="match status" value="1"/>
</dbReference>
<dbReference type="GO" id="GO:0016705">
    <property type="term" value="F:oxidoreductase activity, acting on paired donors, with incorporation or reduction of molecular oxygen"/>
    <property type="evidence" value="ECO:0007669"/>
    <property type="project" value="InterPro"/>
</dbReference>
<gene>
    <name evidence="4" type="ORF">N7493_005515</name>
</gene>
<dbReference type="InterPro" id="IPR001128">
    <property type="entry name" value="Cyt_P450"/>
</dbReference>
<accession>A0AAD6MWK5</accession>
<comment type="similarity">
    <text evidence="1">Belongs to the cytochrome P450 family.</text>
</comment>
<keyword evidence="5" id="KW-1185">Reference proteome</keyword>
<feature type="binding site" description="axial binding residue" evidence="2">
    <location>
        <position position="475"/>
    </location>
    <ligand>
        <name>heme</name>
        <dbReference type="ChEBI" id="CHEBI:30413"/>
    </ligand>
    <ligandPart>
        <name>Fe</name>
        <dbReference type="ChEBI" id="CHEBI:18248"/>
    </ligandPart>
</feature>
<comment type="cofactor">
    <cofactor evidence="2">
        <name>heme</name>
        <dbReference type="ChEBI" id="CHEBI:30413"/>
    </cofactor>
</comment>
<keyword evidence="2" id="KW-0479">Metal-binding</keyword>
<name>A0AAD6MWK5_9EURO</name>
<keyword evidence="3" id="KW-0812">Transmembrane</keyword>
<evidence type="ECO:0000256" key="2">
    <source>
        <dbReference type="PIRSR" id="PIRSR602401-1"/>
    </source>
</evidence>
<keyword evidence="2" id="KW-0349">Heme</keyword>
<dbReference type="GO" id="GO:0004497">
    <property type="term" value="F:monooxygenase activity"/>
    <property type="evidence" value="ECO:0007669"/>
    <property type="project" value="InterPro"/>
</dbReference>
<dbReference type="PRINTS" id="PR00463">
    <property type="entry name" value="EP450I"/>
</dbReference>
<dbReference type="SUPFAM" id="SSF48264">
    <property type="entry name" value="Cytochrome P450"/>
    <property type="match status" value="1"/>
</dbReference>
<evidence type="ECO:0000313" key="5">
    <source>
        <dbReference type="Proteomes" id="UP001215712"/>
    </source>
</evidence>
<dbReference type="PANTHER" id="PTHR24305">
    <property type="entry name" value="CYTOCHROME P450"/>
    <property type="match status" value="1"/>
</dbReference>
<evidence type="ECO:0000313" key="4">
    <source>
        <dbReference type="EMBL" id="KAJ5727695.1"/>
    </source>
</evidence>
<proteinExistence type="inferred from homology"/>
<dbReference type="AlphaFoldDB" id="A0AAD6MWK5"/>
<dbReference type="GO" id="GO:0005506">
    <property type="term" value="F:iron ion binding"/>
    <property type="evidence" value="ECO:0007669"/>
    <property type="project" value="InterPro"/>
</dbReference>
<dbReference type="EMBL" id="JAQJAN010000006">
    <property type="protein sequence ID" value="KAJ5727695.1"/>
    <property type="molecule type" value="Genomic_DNA"/>
</dbReference>
<sequence>MPARSSFLVKLSLWAAITWFGCRLSGIRLESIGTFAIWLCGTWVSYCIIILGWRVFGRQWFSPYNDLPGPKPLGHQITQWVNTIPNDGLLHFFGFLGAEYLITTNVESLSDVLTNRSYLFQKTSGLRRWTVRFFGEGIVIQEGEKHKQNRKSFVQVFNQRQVDKLKPILSGKSTQIVDRIEERCTRIDKNQLKSAILNVSDLTKAITLDVMGIVALGVDFNTILGQNVEITEVFQTLFSTGDLKKSHFMWHNSAPSWLIKMFPSKIDRQMDDAHLKLKINLERLLKEKLALFRTKDVSDEDILTQIACSGDFTPEEIIPQVVTTLAAGFESTAGTLAWTLYCVAANREVQKSLRQELRDAKATKGQLSEADYEKLPLLNGICNESSRLYPTFAMTMRKATCDTYITGRHVQAGTYIVIVPRAINRAKHLWGADAEEFVPERWIDRTDPETPKINPTGGASSPMSMLSFLYGPRSCVGRSLSLAEIRRMTARIVERFEMETTSSVIPESTGWLSSAPSSDLQLKFTQIDE</sequence>
<dbReference type="InterPro" id="IPR036396">
    <property type="entry name" value="Cyt_P450_sf"/>
</dbReference>
<dbReference type="PANTHER" id="PTHR24305:SF166">
    <property type="entry name" value="CYTOCHROME P450 12A4, MITOCHONDRIAL-RELATED"/>
    <property type="match status" value="1"/>
</dbReference>
<reference evidence="4" key="1">
    <citation type="journal article" date="2023" name="IMA Fungus">
        <title>Comparative genomic study of the Penicillium genus elucidates a diverse pangenome and 15 lateral gene transfer events.</title>
        <authorList>
            <person name="Petersen C."/>
            <person name="Sorensen T."/>
            <person name="Nielsen M.R."/>
            <person name="Sondergaard T.E."/>
            <person name="Sorensen J.L."/>
            <person name="Fitzpatrick D.A."/>
            <person name="Frisvad J.C."/>
            <person name="Nielsen K.L."/>
        </authorList>
    </citation>
    <scope>NUCLEOTIDE SEQUENCE</scope>
    <source>
        <strain evidence="4">IBT 17514</strain>
    </source>
</reference>
<dbReference type="Pfam" id="PF00067">
    <property type="entry name" value="p450"/>
    <property type="match status" value="1"/>
</dbReference>
<dbReference type="InterPro" id="IPR050121">
    <property type="entry name" value="Cytochrome_P450_monoxygenase"/>
</dbReference>
<feature type="transmembrane region" description="Helical" evidence="3">
    <location>
        <begin position="35"/>
        <end position="56"/>
    </location>
</feature>
<reference evidence="4" key="2">
    <citation type="submission" date="2023-01" db="EMBL/GenBank/DDBJ databases">
        <authorList>
            <person name="Petersen C."/>
        </authorList>
    </citation>
    <scope>NUCLEOTIDE SEQUENCE</scope>
    <source>
        <strain evidence="4">IBT 17514</strain>
    </source>
</reference>
<keyword evidence="3" id="KW-1133">Transmembrane helix</keyword>